<evidence type="ECO:0000259" key="13">
    <source>
        <dbReference type="PROSITE" id="PS50011"/>
    </source>
</evidence>
<evidence type="ECO:0000313" key="15">
    <source>
        <dbReference type="EMBL" id="GMT17385.1"/>
    </source>
</evidence>
<organism evidence="15 16">
    <name type="scientific">Pristionchus fissidentatus</name>
    <dbReference type="NCBI Taxonomy" id="1538716"/>
    <lineage>
        <taxon>Eukaryota</taxon>
        <taxon>Metazoa</taxon>
        <taxon>Ecdysozoa</taxon>
        <taxon>Nematoda</taxon>
        <taxon>Chromadorea</taxon>
        <taxon>Rhabditida</taxon>
        <taxon>Rhabditina</taxon>
        <taxon>Diplogasteromorpha</taxon>
        <taxon>Diplogasteroidea</taxon>
        <taxon>Neodiplogasteridae</taxon>
        <taxon>Pristionchus</taxon>
    </lineage>
</organism>
<dbReference type="PANTHER" id="PTHR24353">
    <property type="entry name" value="CYCLIC NUCLEOTIDE-DEPENDENT PROTEIN KINASE"/>
    <property type="match status" value="1"/>
</dbReference>
<comment type="catalytic activity">
    <reaction evidence="7">
        <text>L-threonyl-[protein] + ATP = O-phospho-L-threonyl-[protein] + ADP + H(+)</text>
        <dbReference type="Rhea" id="RHEA:46608"/>
        <dbReference type="Rhea" id="RHEA-COMP:11060"/>
        <dbReference type="Rhea" id="RHEA-COMP:11605"/>
        <dbReference type="ChEBI" id="CHEBI:15378"/>
        <dbReference type="ChEBI" id="CHEBI:30013"/>
        <dbReference type="ChEBI" id="CHEBI:30616"/>
        <dbReference type="ChEBI" id="CHEBI:61977"/>
        <dbReference type="ChEBI" id="CHEBI:456216"/>
        <dbReference type="EC" id="2.7.11.11"/>
    </reaction>
</comment>
<dbReference type="PROSITE" id="PS50011">
    <property type="entry name" value="PROTEIN_KINASE_DOM"/>
    <property type="match status" value="1"/>
</dbReference>
<keyword evidence="4 11" id="KW-0547">Nucleotide-binding</keyword>
<keyword evidence="6 11" id="KW-0067">ATP-binding</keyword>
<dbReference type="Pfam" id="PF00069">
    <property type="entry name" value="Pkinase"/>
    <property type="match status" value="1"/>
</dbReference>
<dbReference type="SUPFAM" id="SSF56112">
    <property type="entry name" value="Protein kinase-like (PK-like)"/>
    <property type="match status" value="1"/>
</dbReference>
<keyword evidence="3" id="KW-0808">Transferase</keyword>
<dbReference type="InterPro" id="IPR011009">
    <property type="entry name" value="Kinase-like_dom_sf"/>
</dbReference>
<dbReference type="GO" id="GO:0005829">
    <property type="term" value="C:cytosol"/>
    <property type="evidence" value="ECO:0007669"/>
    <property type="project" value="TreeGrafter"/>
</dbReference>
<evidence type="ECO:0000256" key="10">
    <source>
        <dbReference type="ARBA" id="ARBA00068130"/>
    </source>
</evidence>
<feature type="domain" description="AGC-kinase C-terminal" evidence="14">
    <location>
        <begin position="264"/>
        <end position="316"/>
    </location>
</feature>
<evidence type="ECO:0000256" key="1">
    <source>
        <dbReference type="ARBA" id="ARBA00012444"/>
    </source>
</evidence>
<evidence type="ECO:0000256" key="3">
    <source>
        <dbReference type="ARBA" id="ARBA00022679"/>
    </source>
</evidence>
<dbReference type="SMART" id="SM00220">
    <property type="entry name" value="S_TKc"/>
    <property type="match status" value="1"/>
</dbReference>
<proteinExistence type="inferred from homology"/>
<comment type="catalytic activity">
    <reaction evidence="8">
        <text>L-seryl-[protein] + ATP = O-phospho-L-seryl-[protein] + ADP + H(+)</text>
        <dbReference type="Rhea" id="RHEA:17989"/>
        <dbReference type="Rhea" id="RHEA-COMP:9863"/>
        <dbReference type="Rhea" id="RHEA-COMP:11604"/>
        <dbReference type="ChEBI" id="CHEBI:15378"/>
        <dbReference type="ChEBI" id="CHEBI:29999"/>
        <dbReference type="ChEBI" id="CHEBI:30616"/>
        <dbReference type="ChEBI" id="CHEBI:83421"/>
        <dbReference type="ChEBI" id="CHEBI:456216"/>
        <dbReference type="EC" id="2.7.11.11"/>
    </reaction>
</comment>
<dbReference type="Proteomes" id="UP001432322">
    <property type="component" value="Unassembled WGS sequence"/>
</dbReference>
<feature type="domain" description="Protein kinase" evidence="13">
    <location>
        <begin position="9"/>
        <end position="263"/>
    </location>
</feature>
<keyword evidence="5" id="KW-0418">Kinase</keyword>
<dbReference type="InterPro" id="IPR017441">
    <property type="entry name" value="Protein_kinase_ATP_BS"/>
</dbReference>
<dbReference type="FunFam" id="1.10.510.10:FF:000005">
    <property type="entry name" value="cAMP-dependent protein kinase catalytic subunit alpha"/>
    <property type="match status" value="1"/>
</dbReference>
<dbReference type="PROSITE" id="PS51285">
    <property type="entry name" value="AGC_KINASE_CTER"/>
    <property type="match status" value="1"/>
</dbReference>
<dbReference type="PROSITE" id="PS00108">
    <property type="entry name" value="PROTEIN_KINASE_ST"/>
    <property type="match status" value="1"/>
</dbReference>
<dbReference type="InterPro" id="IPR000961">
    <property type="entry name" value="AGC-kinase_C"/>
</dbReference>
<protein>
    <recommendedName>
        <fullName evidence="10">cAMP-dependent protein kinase, catalytic subunit-like</fullName>
        <ecNumber evidence="1">2.7.11.11</ecNumber>
    </recommendedName>
</protein>
<sequence>EKESTLGDFNRIRTLGKGSFGRVMLVVHKRSGTYYAMKILKKETVVKFKQVEHTLNEKKILQEINHPFIVNMSFSFKVTLNISLVMTLSLEGDLFTHKLKFRPFTEFHARFYSAQLVLALEYLHSVDIIHRDVKPENILVDGCGNLKLADFGLAKRIEDKTWTHCGSTEFIAPEVILKKGYNKPVDWWALGVLIHEMITGYTPFYHDNKDKMYKKIISGNMSFPSHFSAKLKDLLKNMLKVDPEKRIGSSKKGAVEIKNHKWFESTDWQSIYEREMEAPFIPSCRGPGDASNFDNWQEEPFHVSDTEIYSEEFAGF</sequence>
<evidence type="ECO:0000256" key="2">
    <source>
        <dbReference type="ARBA" id="ARBA00022527"/>
    </source>
</evidence>
<keyword evidence="2 12" id="KW-0723">Serine/threonine-protein kinase</keyword>
<feature type="binding site" evidence="11">
    <location>
        <position position="47"/>
    </location>
    <ligand>
        <name>ATP</name>
        <dbReference type="ChEBI" id="CHEBI:30616"/>
    </ligand>
</feature>
<dbReference type="Gene3D" id="1.10.510.10">
    <property type="entry name" value="Transferase(Phosphotransferase) domain 1"/>
    <property type="match status" value="1"/>
</dbReference>
<dbReference type="GO" id="GO:0005634">
    <property type="term" value="C:nucleus"/>
    <property type="evidence" value="ECO:0007669"/>
    <property type="project" value="TreeGrafter"/>
</dbReference>
<dbReference type="Gene3D" id="3.30.200.20">
    <property type="entry name" value="Phosphorylase Kinase, domain 1"/>
    <property type="match status" value="1"/>
</dbReference>
<dbReference type="FunFam" id="3.30.200.20:FF:000042">
    <property type="entry name" value="Aurora kinase A"/>
    <property type="match status" value="1"/>
</dbReference>
<name>A0AAV5VHH0_9BILA</name>
<evidence type="ECO:0000256" key="12">
    <source>
        <dbReference type="RuleBase" id="RU000304"/>
    </source>
</evidence>
<dbReference type="AlphaFoldDB" id="A0AAV5VHH0"/>
<dbReference type="EC" id="2.7.11.11" evidence="1"/>
<evidence type="ECO:0000256" key="7">
    <source>
        <dbReference type="ARBA" id="ARBA00047292"/>
    </source>
</evidence>
<evidence type="ECO:0000256" key="11">
    <source>
        <dbReference type="PROSITE-ProRule" id="PRU10141"/>
    </source>
</evidence>
<evidence type="ECO:0000256" key="8">
    <source>
        <dbReference type="ARBA" id="ARBA00047454"/>
    </source>
</evidence>
<dbReference type="PANTHER" id="PTHR24353:SF153">
    <property type="entry name" value="CAMP-DEPENDENT PROTEIN KINASE CATALYTIC SUBUNIT 1"/>
    <property type="match status" value="1"/>
</dbReference>
<dbReference type="InterPro" id="IPR000719">
    <property type="entry name" value="Prot_kinase_dom"/>
</dbReference>
<dbReference type="PROSITE" id="PS00107">
    <property type="entry name" value="PROTEIN_KINASE_ATP"/>
    <property type="match status" value="1"/>
</dbReference>
<dbReference type="GO" id="GO:0005524">
    <property type="term" value="F:ATP binding"/>
    <property type="evidence" value="ECO:0007669"/>
    <property type="project" value="UniProtKB-UniRule"/>
</dbReference>
<evidence type="ECO:0000256" key="9">
    <source>
        <dbReference type="ARBA" id="ARBA00061078"/>
    </source>
</evidence>
<feature type="non-terminal residue" evidence="15">
    <location>
        <position position="1"/>
    </location>
</feature>
<evidence type="ECO:0000256" key="6">
    <source>
        <dbReference type="ARBA" id="ARBA00022840"/>
    </source>
</evidence>
<comment type="caution">
    <text evidence="15">The sequence shown here is derived from an EMBL/GenBank/DDBJ whole genome shotgun (WGS) entry which is preliminary data.</text>
</comment>
<evidence type="ECO:0000259" key="14">
    <source>
        <dbReference type="PROSITE" id="PS51285"/>
    </source>
</evidence>
<evidence type="ECO:0000256" key="5">
    <source>
        <dbReference type="ARBA" id="ARBA00022777"/>
    </source>
</evidence>
<dbReference type="GO" id="GO:0005952">
    <property type="term" value="C:cAMP-dependent protein kinase complex"/>
    <property type="evidence" value="ECO:0007669"/>
    <property type="project" value="TreeGrafter"/>
</dbReference>
<keyword evidence="16" id="KW-1185">Reference proteome</keyword>
<dbReference type="GO" id="GO:0009653">
    <property type="term" value="P:anatomical structure morphogenesis"/>
    <property type="evidence" value="ECO:0007669"/>
    <property type="project" value="UniProtKB-ARBA"/>
</dbReference>
<evidence type="ECO:0000256" key="4">
    <source>
        <dbReference type="ARBA" id="ARBA00022741"/>
    </source>
</evidence>
<accession>A0AAV5VHH0</accession>
<comment type="similarity">
    <text evidence="9">Belongs to the protein kinase superfamily. Ser/Thr protein kinase family. cAMP subfamily.</text>
</comment>
<dbReference type="InterPro" id="IPR008271">
    <property type="entry name" value="Ser/Thr_kinase_AS"/>
</dbReference>
<dbReference type="SMART" id="SM00133">
    <property type="entry name" value="S_TK_X"/>
    <property type="match status" value="1"/>
</dbReference>
<reference evidence="15" key="1">
    <citation type="submission" date="2023-10" db="EMBL/GenBank/DDBJ databases">
        <title>Genome assembly of Pristionchus species.</title>
        <authorList>
            <person name="Yoshida K."/>
            <person name="Sommer R.J."/>
        </authorList>
    </citation>
    <scope>NUCLEOTIDE SEQUENCE</scope>
    <source>
        <strain evidence="15">RS5133</strain>
    </source>
</reference>
<gene>
    <name evidence="15" type="ORF">PFISCL1PPCAC_8682</name>
</gene>
<dbReference type="EMBL" id="BTSY01000003">
    <property type="protein sequence ID" value="GMT17385.1"/>
    <property type="molecule type" value="Genomic_DNA"/>
</dbReference>
<evidence type="ECO:0000313" key="16">
    <source>
        <dbReference type="Proteomes" id="UP001432322"/>
    </source>
</evidence>
<dbReference type="GO" id="GO:0004691">
    <property type="term" value="F:cAMP-dependent protein kinase activity"/>
    <property type="evidence" value="ECO:0007669"/>
    <property type="project" value="UniProtKB-EC"/>
</dbReference>